<feature type="domain" description="Enoyl reductase (ER)" evidence="3">
    <location>
        <begin position="10"/>
        <end position="322"/>
    </location>
</feature>
<dbReference type="CDD" id="cd05276">
    <property type="entry name" value="p53_inducible_oxidoreductase"/>
    <property type="match status" value="1"/>
</dbReference>
<keyword evidence="1" id="KW-0521">NADP</keyword>
<name>A0A3S8V367_9APIC</name>
<reference evidence="4" key="1">
    <citation type="journal article" date="2018" name="Genome Biol. Evol.">
        <title>Nephromyces encodes a urate metabolism pathway and predicted peroxisomes, demonstrating these are not ancient losses of apicomplexans.</title>
        <authorList>
            <person name="Paight C."/>
            <person name="Slamovits C.H."/>
            <person name="Saffo M.B."/>
            <person name="Lane C.E."/>
        </authorList>
    </citation>
    <scope>NUCLEOTIDE SEQUENCE</scope>
    <source>
        <strain evidence="4">Neph434</strain>
    </source>
</reference>
<dbReference type="Pfam" id="PF00107">
    <property type="entry name" value="ADH_zinc_N"/>
    <property type="match status" value="1"/>
</dbReference>
<dbReference type="InterPro" id="IPR014189">
    <property type="entry name" value="Quinone_OxRdtase_PIG3"/>
</dbReference>
<dbReference type="EMBL" id="MK266203">
    <property type="protein sequence ID" value="AZL94524.1"/>
    <property type="molecule type" value="mRNA"/>
</dbReference>
<proteinExistence type="evidence at transcript level"/>
<organism evidence="4">
    <name type="scientific">Nephromyces sp. MMRI</name>
    <dbReference type="NCBI Taxonomy" id="2496275"/>
    <lineage>
        <taxon>Eukaryota</taxon>
        <taxon>Sar</taxon>
        <taxon>Alveolata</taxon>
        <taxon>Apicomplexa</taxon>
        <taxon>Aconoidasida</taxon>
        <taxon>Nephromycida</taxon>
        <taxon>Nephromyces</taxon>
    </lineage>
</organism>
<protein>
    <submittedName>
        <fullName evidence="4">Zinc binding alcohol dehydrogenase domain containing 2</fullName>
    </submittedName>
</protein>
<dbReference type="GO" id="GO:0070402">
    <property type="term" value="F:NADPH binding"/>
    <property type="evidence" value="ECO:0007669"/>
    <property type="project" value="TreeGrafter"/>
</dbReference>
<dbReference type="InterPro" id="IPR011032">
    <property type="entry name" value="GroES-like_sf"/>
</dbReference>
<accession>A0A3S8V367</accession>
<dbReference type="SUPFAM" id="SSF51735">
    <property type="entry name" value="NAD(P)-binding Rossmann-fold domains"/>
    <property type="match status" value="1"/>
</dbReference>
<dbReference type="Gene3D" id="3.40.50.720">
    <property type="entry name" value="NAD(P)-binding Rossmann-like Domain"/>
    <property type="match status" value="1"/>
</dbReference>
<dbReference type="PANTHER" id="PTHR48106:SF18">
    <property type="entry name" value="QUINONE OXIDOREDUCTASE PIG3"/>
    <property type="match status" value="1"/>
</dbReference>
<dbReference type="GO" id="GO:0003960">
    <property type="term" value="F:quinone reductase (NADPH) activity"/>
    <property type="evidence" value="ECO:0007669"/>
    <property type="project" value="TreeGrafter"/>
</dbReference>
<dbReference type="SUPFAM" id="SSF50129">
    <property type="entry name" value="GroES-like"/>
    <property type="match status" value="1"/>
</dbReference>
<dbReference type="Pfam" id="PF08240">
    <property type="entry name" value="ADH_N"/>
    <property type="match status" value="1"/>
</dbReference>
<evidence type="ECO:0000259" key="3">
    <source>
        <dbReference type="SMART" id="SM00829"/>
    </source>
</evidence>
<dbReference type="GO" id="GO:0048038">
    <property type="term" value="F:quinone binding"/>
    <property type="evidence" value="ECO:0007669"/>
    <property type="project" value="TreeGrafter"/>
</dbReference>
<dbReference type="InterPro" id="IPR013149">
    <property type="entry name" value="ADH-like_C"/>
</dbReference>
<dbReference type="InterPro" id="IPR036291">
    <property type="entry name" value="NAD(P)-bd_dom_sf"/>
</dbReference>
<dbReference type="InterPro" id="IPR020843">
    <property type="entry name" value="ER"/>
</dbReference>
<sequence length="327" mass="35710">MRSVLTRAAGGIGQLFVGTSPRPVIQENEVLIRTCAAGLNRLDIMQREGKYPVPAGASTIMGVEVSGIIEESKYPHFKAGDRVMSLLSGGGYAEYVSCRGELCLPIPSNLSFHQAASIPEAWLTAYQLLNLIGDFKNGESVLIHAAGSGVGLALIQLCKCWGAKHIIATSRSESKLITCKEYGATNVVNTKDYPEFSSEVLTATDGRGVDLVLDCVGGNYLDENVKSCVFEARYVLYAIMAGAKANINLARVVQKQVKLITTRLRSRPLQYRSDLVSKFSELLPYFEDGSFKLLIDSVYGMDDVQEAHKRMESNENTGKIILEISKE</sequence>
<dbReference type="PANTHER" id="PTHR48106">
    <property type="entry name" value="QUINONE OXIDOREDUCTASE PIG3-RELATED"/>
    <property type="match status" value="1"/>
</dbReference>
<dbReference type="InterPro" id="IPR013154">
    <property type="entry name" value="ADH-like_N"/>
</dbReference>
<keyword evidence="2" id="KW-0560">Oxidoreductase</keyword>
<dbReference type="NCBIfam" id="TIGR02824">
    <property type="entry name" value="quinone_pig3"/>
    <property type="match status" value="1"/>
</dbReference>
<evidence type="ECO:0000256" key="1">
    <source>
        <dbReference type="ARBA" id="ARBA00022857"/>
    </source>
</evidence>
<evidence type="ECO:0000256" key="2">
    <source>
        <dbReference type="ARBA" id="ARBA00023002"/>
    </source>
</evidence>
<evidence type="ECO:0000313" key="4">
    <source>
        <dbReference type="EMBL" id="AZL94524.1"/>
    </source>
</evidence>
<dbReference type="AlphaFoldDB" id="A0A3S8V367"/>
<dbReference type="SMART" id="SM00829">
    <property type="entry name" value="PKS_ER"/>
    <property type="match status" value="1"/>
</dbReference>
<dbReference type="Gene3D" id="3.90.180.10">
    <property type="entry name" value="Medium-chain alcohol dehydrogenases, catalytic domain"/>
    <property type="match status" value="1"/>
</dbReference>